<name>A0A4R1R8U7_HYDET</name>
<dbReference type="EMBL" id="SLUN01000029">
    <property type="protein sequence ID" value="TCL61989.1"/>
    <property type="molecule type" value="Genomic_DNA"/>
</dbReference>
<reference evidence="1 2" key="1">
    <citation type="submission" date="2019-03" db="EMBL/GenBank/DDBJ databases">
        <title>Genomic Encyclopedia of Type Strains, Phase IV (KMG-IV): sequencing the most valuable type-strain genomes for metagenomic binning, comparative biology and taxonomic classification.</title>
        <authorList>
            <person name="Goeker M."/>
        </authorList>
    </citation>
    <scope>NUCLEOTIDE SEQUENCE [LARGE SCALE GENOMIC DNA]</scope>
    <source>
        <strain evidence="1 2">LX-B</strain>
    </source>
</reference>
<dbReference type="RefSeq" id="WP_132015983.1">
    <property type="nucleotide sequence ID" value="NZ_SLUN01000029.1"/>
</dbReference>
<dbReference type="SUPFAM" id="SSF49785">
    <property type="entry name" value="Galactose-binding domain-like"/>
    <property type="match status" value="1"/>
</dbReference>
<evidence type="ECO:0000313" key="1">
    <source>
        <dbReference type="EMBL" id="TCL61989.1"/>
    </source>
</evidence>
<dbReference type="Gene3D" id="2.60.120.260">
    <property type="entry name" value="Galactose-binding domain-like"/>
    <property type="match status" value="1"/>
</dbReference>
<dbReference type="InterPro" id="IPR008979">
    <property type="entry name" value="Galactose-bd-like_sf"/>
</dbReference>
<dbReference type="AlphaFoldDB" id="A0A4R1R8U7"/>
<gene>
    <name evidence="1" type="ORF">EDC14_102918</name>
</gene>
<dbReference type="Proteomes" id="UP000295008">
    <property type="component" value="Unassembled WGS sequence"/>
</dbReference>
<dbReference type="PANTHER" id="PTHR36848">
    <property type="entry name" value="DNA-BINDING PROTEIN (PUTATIVE SECRETED PROTEIN)-RELATED"/>
    <property type="match status" value="1"/>
</dbReference>
<organism evidence="1 2">
    <name type="scientific">Hydrogenispora ethanolica</name>
    <dbReference type="NCBI Taxonomy" id="1082276"/>
    <lineage>
        <taxon>Bacteria</taxon>
        <taxon>Bacillati</taxon>
        <taxon>Bacillota</taxon>
        <taxon>Hydrogenispora</taxon>
    </lineage>
</organism>
<comment type="caution">
    <text evidence="1">The sequence shown here is derived from an EMBL/GenBank/DDBJ whole genome shotgun (WGS) entry which is preliminary data.</text>
</comment>
<dbReference type="OrthoDB" id="9761519at2"/>
<evidence type="ECO:0000313" key="2">
    <source>
        <dbReference type="Proteomes" id="UP000295008"/>
    </source>
</evidence>
<dbReference type="InterPro" id="IPR053161">
    <property type="entry name" value="Ulvan_degrading_GH"/>
</dbReference>
<protein>
    <submittedName>
        <fullName evidence="1">Alpha-L-rhamnosidase-like protein</fullName>
    </submittedName>
</protein>
<dbReference type="PANTHER" id="PTHR36848:SF2">
    <property type="entry name" value="SECRETED PROTEIN"/>
    <property type="match status" value="1"/>
</dbReference>
<keyword evidence="2" id="KW-1185">Reference proteome</keyword>
<sequence length="1019" mass="115328">MDIITLMELIPDPPQAYRGVPFWSWNDRLDAAVLRRQIQEMKKAGLGGFFMHARGGLQTEYLSDEWLDCIEAGIAEAGRQGMAAWCYDENGWPSGFAGGLVTGLGEAYHLRWLELEETDPAGSLPQDCLGNYRWDPASGAVAMLQPGEVPRLGPAERILTVREKINPYYSDILNPEVVKAFLDCTHETYFRHFQNEFGRTMPGFFTDEPQFKQGCIPWSTVLETEFYKRYRYDVKQILPALFREVPDYASARYHFWSLISELYVTSYGKQVYEWCEKHHCQLTGHVMQEDSLFSQMGATAGSMPFYEYMHIPGIDWLGRRIGADPVTPKQAGSAAAQLGKRFVISEMFALCGWNVSFEELKWIAEWQYVNGINLICQHLEGYSLRGLRKRDYPPSLFIQQPWWGEYKAFNDYFARLGMLLAEGKSAVKLLLIHPMHSAWIAYDGTDNAALRKLDEDLAWASRTLAGLHVDYHYGDETLLARHGKISESGLAVGACVYQAVVLPSLLSLDEQTVDLLEQWLDRGGPVISVGGLPRLCGGRVDARLQRLSERVIHAERDRGRLYQFLADRKLIAISISDHQGEISAISYRQMDLGTAQLFFLVNHDQHQTYDATVTIHGRGAMRRLALESGQPEPVAYEDTAAGVAMRLQFLPMQSHLLILEEGTQARAKQGRPDPWATVVTPGAQWHVTAMDWNALTLDECSYRIDEGPWQGPLPVIKLMDLLLNLQRGCRVQLKFVFDMALDPARLETLFLVLETPWLFEMAVNGRPLEYKDAGWWKDSAFKKVDLRGLVQTGRNEILLQTNFYQNPRVYEVLFGKDVYETERNKLTYDVELESLYLVGDFGVASQTPYQATARNGLHTDGPFIIVAPPRQVTTGDLTTQGFCFFAGSVTLSQTILLDPEPGRRIVLQLDRPDAVVAKVFINGRPVRTLLWAPYTVDITDFAVSGPNQLAVQLFSGNRNLLGPHHHIDGELYNVGPGSFTGQWSWTEKKFGTVPETAEEHKKNFWRDGYSLVRFGLRNG</sequence>
<dbReference type="Pfam" id="PF17132">
    <property type="entry name" value="Glyco_hydro_106"/>
    <property type="match status" value="1"/>
</dbReference>
<proteinExistence type="predicted"/>
<accession>A0A4R1R8U7</accession>